<evidence type="ECO:0000256" key="4">
    <source>
        <dbReference type="ARBA" id="ARBA00022741"/>
    </source>
</evidence>
<protein>
    <recommendedName>
        <fullName evidence="1">non-specific serine/threonine protein kinase</fullName>
        <ecNumber evidence="1">2.7.11.1</ecNumber>
    </recommendedName>
</protein>
<sequence length="441" mass="50774">MDLCPINQGRTFLKMAKTFTITNPRFLTQKRAWRLPAFYNRQFSVSHLGSVAHEIGEPIEEELLPSHRLRYFHPTHPGEIMNAKFKTISKLGFGGASTVWLAENLKFIKIAALNTNASGEMTYSKIIADAKRSHDSLSFIRTPIDEFHLEGPEGTHLCLVYVPMRETLLRFQRRWERQRIAPPFFEAYIYCLLRALDFLHTECHLIHTDINDENIMMTLENDTLLADYVNYQTSVPQSRHIRSEDGRVTYLSQDEFGPFQGPQLFPELADFNLCIPGLDGGQGHLSPIQSHCFRAPELWNLLENISLFGRPAGEDGEYDAHAHLAQMVSLLGNPPEEVIQRARISRTHYLGRPVMNLRGKECKTMNEYWGGPFFDDDGQILRKDLLREGMKLADTVKELAGDEKEMFLDFASDMLQWLPEKRKTAKELLEHPLLEDLREDQ</sequence>
<dbReference type="InterPro" id="IPR051334">
    <property type="entry name" value="SRPK"/>
</dbReference>
<keyword evidence="11" id="KW-1185">Reference proteome</keyword>
<dbReference type="GO" id="GO:0050684">
    <property type="term" value="P:regulation of mRNA processing"/>
    <property type="evidence" value="ECO:0007669"/>
    <property type="project" value="TreeGrafter"/>
</dbReference>
<dbReference type="InterPro" id="IPR011009">
    <property type="entry name" value="Kinase-like_dom_sf"/>
</dbReference>
<evidence type="ECO:0000256" key="6">
    <source>
        <dbReference type="ARBA" id="ARBA00022840"/>
    </source>
</evidence>
<comment type="catalytic activity">
    <reaction evidence="8">
        <text>L-seryl-[protein] + ATP = O-phospho-L-seryl-[protein] + ADP + H(+)</text>
        <dbReference type="Rhea" id="RHEA:17989"/>
        <dbReference type="Rhea" id="RHEA-COMP:9863"/>
        <dbReference type="Rhea" id="RHEA-COMP:11604"/>
        <dbReference type="ChEBI" id="CHEBI:15378"/>
        <dbReference type="ChEBI" id="CHEBI:29999"/>
        <dbReference type="ChEBI" id="CHEBI:30616"/>
        <dbReference type="ChEBI" id="CHEBI:83421"/>
        <dbReference type="ChEBI" id="CHEBI:456216"/>
        <dbReference type="EC" id="2.7.11.1"/>
    </reaction>
</comment>
<evidence type="ECO:0000313" key="11">
    <source>
        <dbReference type="Proteomes" id="UP001160390"/>
    </source>
</evidence>
<name>A0AA35M840_9HYPO</name>
<feature type="domain" description="Protein kinase" evidence="9">
    <location>
        <begin position="85"/>
        <end position="434"/>
    </location>
</feature>
<comment type="caution">
    <text evidence="10">The sequence shown here is derived from an EMBL/GenBank/DDBJ whole genome shotgun (WGS) entry which is preliminary data.</text>
</comment>
<dbReference type="Proteomes" id="UP001160390">
    <property type="component" value="Unassembled WGS sequence"/>
</dbReference>
<dbReference type="SMART" id="SM00220">
    <property type="entry name" value="S_TKc"/>
    <property type="match status" value="1"/>
</dbReference>
<evidence type="ECO:0000256" key="7">
    <source>
        <dbReference type="ARBA" id="ARBA00047899"/>
    </source>
</evidence>
<dbReference type="AlphaFoldDB" id="A0AA35M840"/>
<reference evidence="10" key="1">
    <citation type="submission" date="2023-01" db="EMBL/GenBank/DDBJ databases">
        <authorList>
            <person name="Piombo E."/>
        </authorList>
    </citation>
    <scope>NUCLEOTIDE SEQUENCE</scope>
</reference>
<evidence type="ECO:0000313" key="10">
    <source>
        <dbReference type="EMBL" id="CAI6091416.1"/>
    </source>
</evidence>
<evidence type="ECO:0000256" key="1">
    <source>
        <dbReference type="ARBA" id="ARBA00012513"/>
    </source>
</evidence>
<dbReference type="SUPFAM" id="SSF56112">
    <property type="entry name" value="Protein kinase-like (PK-like)"/>
    <property type="match status" value="1"/>
</dbReference>
<dbReference type="GO" id="GO:0004674">
    <property type="term" value="F:protein serine/threonine kinase activity"/>
    <property type="evidence" value="ECO:0007669"/>
    <property type="project" value="UniProtKB-KW"/>
</dbReference>
<organism evidence="10 11">
    <name type="scientific">Clonostachys chloroleuca</name>
    <dbReference type="NCBI Taxonomy" id="1926264"/>
    <lineage>
        <taxon>Eukaryota</taxon>
        <taxon>Fungi</taxon>
        <taxon>Dikarya</taxon>
        <taxon>Ascomycota</taxon>
        <taxon>Pezizomycotina</taxon>
        <taxon>Sordariomycetes</taxon>
        <taxon>Hypocreomycetidae</taxon>
        <taxon>Hypocreales</taxon>
        <taxon>Bionectriaceae</taxon>
        <taxon>Clonostachys</taxon>
    </lineage>
</organism>
<dbReference type="InterPro" id="IPR000719">
    <property type="entry name" value="Prot_kinase_dom"/>
</dbReference>
<dbReference type="GO" id="GO:0005524">
    <property type="term" value="F:ATP binding"/>
    <property type="evidence" value="ECO:0007669"/>
    <property type="project" value="UniProtKB-KW"/>
</dbReference>
<dbReference type="PANTHER" id="PTHR47634:SF9">
    <property type="entry name" value="PROTEIN KINASE DOMAIN-CONTAINING PROTEIN-RELATED"/>
    <property type="match status" value="1"/>
</dbReference>
<dbReference type="EMBL" id="CABFNP030001122">
    <property type="protein sequence ID" value="CAI6091416.1"/>
    <property type="molecule type" value="Genomic_DNA"/>
</dbReference>
<dbReference type="PROSITE" id="PS50011">
    <property type="entry name" value="PROTEIN_KINASE_DOM"/>
    <property type="match status" value="1"/>
</dbReference>
<dbReference type="Gene3D" id="1.10.510.10">
    <property type="entry name" value="Transferase(Phosphotransferase) domain 1"/>
    <property type="match status" value="2"/>
</dbReference>
<evidence type="ECO:0000259" key="9">
    <source>
        <dbReference type="PROSITE" id="PS50011"/>
    </source>
</evidence>
<keyword evidence="5" id="KW-0418">Kinase</keyword>
<proteinExistence type="predicted"/>
<accession>A0AA35M840</accession>
<dbReference type="GO" id="GO:0005737">
    <property type="term" value="C:cytoplasm"/>
    <property type="evidence" value="ECO:0007669"/>
    <property type="project" value="TreeGrafter"/>
</dbReference>
<dbReference type="GO" id="GO:0005634">
    <property type="term" value="C:nucleus"/>
    <property type="evidence" value="ECO:0007669"/>
    <property type="project" value="TreeGrafter"/>
</dbReference>
<comment type="catalytic activity">
    <reaction evidence="7">
        <text>L-threonyl-[protein] + ATP = O-phospho-L-threonyl-[protein] + ADP + H(+)</text>
        <dbReference type="Rhea" id="RHEA:46608"/>
        <dbReference type="Rhea" id="RHEA-COMP:11060"/>
        <dbReference type="Rhea" id="RHEA-COMP:11605"/>
        <dbReference type="ChEBI" id="CHEBI:15378"/>
        <dbReference type="ChEBI" id="CHEBI:30013"/>
        <dbReference type="ChEBI" id="CHEBI:30616"/>
        <dbReference type="ChEBI" id="CHEBI:61977"/>
        <dbReference type="ChEBI" id="CHEBI:456216"/>
        <dbReference type="EC" id="2.7.11.1"/>
    </reaction>
</comment>
<gene>
    <name evidence="10" type="ORF">CCHLO57077_00017506</name>
</gene>
<evidence type="ECO:0000256" key="5">
    <source>
        <dbReference type="ARBA" id="ARBA00022777"/>
    </source>
</evidence>
<dbReference type="GO" id="GO:0000245">
    <property type="term" value="P:spliceosomal complex assembly"/>
    <property type="evidence" value="ECO:0007669"/>
    <property type="project" value="TreeGrafter"/>
</dbReference>
<evidence type="ECO:0000256" key="2">
    <source>
        <dbReference type="ARBA" id="ARBA00022527"/>
    </source>
</evidence>
<dbReference type="PANTHER" id="PTHR47634">
    <property type="entry name" value="PROTEIN KINASE DOMAIN-CONTAINING PROTEIN-RELATED"/>
    <property type="match status" value="1"/>
</dbReference>
<evidence type="ECO:0000256" key="3">
    <source>
        <dbReference type="ARBA" id="ARBA00022679"/>
    </source>
</evidence>
<keyword evidence="2" id="KW-0723">Serine/threonine-protein kinase</keyword>
<keyword evidence="6" id="KW-0067">ATP-binding</keyword>
<dbReference type="EC" id="2.7.11.1" evidence="1"/>
<evidence type="ECO:0000256" key="8">
    <source>
        <dbReference type="ARBA" id="ARBA00048679"/>
    </source>
</evidence>
<keyword evidence="3" id="KW-0808">Transferase</keyword>
<keyword evidence="4" id="KW-0547">Nucleotide-binding</keyword>
<dbReference type="Gene3D" id="3.30.200.20">
    <property type="entry name" value="Phosphorylase Kinase, domain 1"/>
    <property type="match status" value="1"/>
</dbReference>